<dbReference type="Proteomes" id="UP001415169">
    <property type="component" value="Unassembled WGS sequence"/>
</dbReference>
<keyword evidence="2" id="KW-1185">Reference proteome</keyword>
<evidence type="ECO:0000313" key="2">
    <source>
        <dbReference type="Proteomes" id="UP001415169"/>
    </source>
</evidence>
<reference evidence="1" key="1">
    <citation type="journal article" date="2014" name="Int. J. Syst. Evol. Microbiol.">
        <title>Complete genome of a new Firmicutes species belonging to the dominant human colonic microbiota ('Ruminococcus bicirculans') reveals two chromosomes and a selective capacity to utilize plant glucans.</title>
        <authorList>
            <consortium name="NISC Comparative Sequencing Program"/>
            <person name="Wegmann U."/>
            <person name="Louis P."/>
            <person name="Goesmann A."/>
            <person name="Henrissat B."/>
            <person name="Duncan S.H."/>
            <person name="Flint H.J."/>
        </authorList>
    </citation>
    <scope>NUCLEOTIDE SEQUENCE</scope>
    <source>
        <strain evidence="1">JCM 17590</strain>
    </source>
</reference>
<evidence type="ECO:0008006" key="3">
    <source>
        <dbReference type="Google" id="ProtNLM"/>
    </source>
</evidence>
<evidence type="ECO:0000313" key="1">
    <source>
        <dbReference type="EMBL" id="GAA4157943.1"/>
    </source>
</evidence>
<organism evidence="1 2">
    <name type="scientific">Gryllotalpicola daejeonensis</name>
    <dbReference type="NCBI Taxonomy" id="993087"/>
    <lineage>
        <taxon>Bacteria</taxon>
        <taxon>Bacillati</taxon>
        <taxon>Actinomycetota</taxon>
        <taxon>Actinomycetes</taxon>
        <taxon>Micrococcales</taxon>
        <taxon>Microbacteriaceae</taxon>
        <taxon>Gryllotalpicola</taxon>
    </lineage>
</organism>
<protein>
    <recommendedName>
        <fullName evidence="3">Pentapeptide repeat-containing protein</fullName>
    </recommendedName>
</protein>
<comment type="caution">
    <text evidence="1">The sequence shown here is derived from an EMBL/GenBank/DDBJ whole genome shotgun (WGS) entry which is preliminary data.</text>
</comment>
<accession>A0ABP7ZHC8</accession>
<dbReference type="EMBL" id="BAABBV010000001">
    <property type="protein sequence ID" value="GAA4157943.1"/>
    <property type="molecule type" value="Genomic_DNA"/>
</dbReference>
<gene>
    <name evidence="1" type="ORF">GCM10022286_10190</name>
</gene>
<proteinExistence type="predicted"/>
<reference evidence="1" key="2">
    <citation type="submission" date="2023-12" db="EMBL/GenBank/DDBJ databases">
        <authorList>
            <person name="Sun Q."/>
            <person name="Inoue M."/>
        </authorList>
    </citation>
    <scope>NUCLEOTIDE SEQUENCE</scope>
    <source>
        <strain evidence="1">JCM 17590</strain>
    </source>
</reference>
<name>A0ABP7ZHC8_9MICO</name>
<sequence>MQAGSSSSPIVVAATLIAGGLTAAYAVLRLRAHLVSEERGRLDRNEDRRAIEKHRSDQEIAFVERFSKAVALLSADQSISRIAGAHLILALGDEWPNGAQRCLDVLLSHLRGIHETHALEAESSSSRGVVDEIRLITDEVFRRLRANGPAWDVVAGDFSETALASVDLEGIKPLHLLDLRRAHVLGNVAIPEGSTLTVPSMEGLVCDGQLDLVWSAGWTGLNIAKAEIAGSVSVTGRLLGDPIDATGLRAESLLLAFESIQADVLMETAKIERDLVIGNPGLGCEFGTERAPVSVLLSNSSFETLVMQRAARGPRLDLRDAVGAVDLSYSSFEFEVDASHLDAGSGLSLHGARFDGPLVLDGAVVPATVDLEGVILSAAARNALQSSEFPFRDLVLGIGKSSASPRSLADDRPFDWKDALNPLRQELGVAFLQELEARMSLIEANLPVDWPAKPSFTAHVMSEVARAAARADAPAASKYAVESALRALIEEPQTAWSGR</sequence>